<dbReference type="GO" id="GO:0005634">
    <property type="term" value="C:nucleus"/>
    <property type="evidence" value="ECO:0007669"/>
    <property type="project" value="UniProtKB-SubCell"/>
</dbReference>
<dbReference type="CDD" id="cd12148">
    <property type="entry name" value="fungal_TF_MHR"/>
    <property type="match status" value="1"/>
</dbReference>
<dbReference type="GeneID" id="36603015"/>
<gene>
    <name evidence="5" type="ORF">BBK36DRAFT_1166328</name>
</gene>
<evidence type="ECO:0000256" key="4">
    <source>
        <dbReference type="SAM" id="MobiDB-lite"/>
    </source>
</evidence>
<evidence type="ECO:0008006" key="7">
    <source>
        <dbReference type="Google" id="ProtNLM"/>
    </source>
</evidence>
<sequence>MDSAHFTLPTKADKPGSPRPNGRTTEQYTGHAYDAVTELGTELGRLAVGDGRIRHISSGFWAILDEEVDDLKSLLMDFPDDTETSNAPITSNSRPTDQSFIFGIGAQHHSVENCDRLITILSIPTTEPIILRAIKQSNCIPKGLEALIFSIYFAAIESLTESECCDIFGNHKGALIDRAQFIETNELIVLQAFVIFLTSFRNYGIIRLMRILRWSICVLDFRPCEDSGHDATLPHSGANTPIPFNINDSDLSVRMKETHQSRFDLTEMSFNLIGFEATSLFRQLQYSSTSPLGKWGKVVDLRLREFYLKYCNLSELFLCIPKYCLALSPQRRPRNGGGYTRHIHNGMRLPFLLSALCVRAEGEHLSSSCHMRSAKSQRGPSDIDEICCDEYKPLRRLIGKDRAARSRAPLLKGIVPQGPGVGATHTIAHEELGISADNETSDLGHFINHAALDCMYAASEETPGVHHHWLYDLEFPNQVHDGMYGGMNWNTTVGMDDLKPLT</sequence>
<evidence type="ECO:0000256" key="1">
    <source>
        <dbReference type="ARBA" id="ARBA00004123"/>
    </source>
</evidence>
<dbReference type="PANTHER" id="PTHR31001:SF50">
    <property type="entry name" value="ZN(II)2CYS6 TRANSCRIPTION FACTOR (EUROFUNG)"/>
    <property type="match status" value="1"/>
</dbReference>
<dbReference type="EMBL" id="KZ680209">
    <property type="protein sequence ID" value="PTB68413.1"/>
    <property type="molecule type" value="Genomic_DNA"/>
</dbReference>
<dbReference type="Proteomes" id="UP000241546">
    <property type="component" value="Unassembled WGS sequence"/>
</dbReference>
<name>A0A2T4BGG2_9HYPO</name>
<keyword evidence="3" id="KW-0539">Nucleus</keyword>
<dbReference type="AlphaFoldDB" id="A0A2T4BGG2"/>
<protein>
    <recommendedName>
        <fullName evidence="7">Transcription factor domain-containing protein</fullName>
    </recommendedName>
</protein>
<reference evidence="6" key="1">
    <citation type="submission" date="2016-07" db="EMBL/GenBank/DDBJ databases">
        <title>Multiple horizontal gene transfer events from other fungi enriched the ability of initially mycotrophic Trichoderma (Ascomycota) to feed on dead plant biomass.</title>
        <authorList>
            <consortium name="DOE Joint Genome Institute"/>
            <person name="Atanasova L."/>
            <person name="Chenthamara K."/>
            <person name="Zhang J."/>
            <person name="Grujic M."/>
            <person name="Henrissat B."/>
            <person name="Kuo A."/>
            <person name="Aerts A."/>
            <person name="Salamov A."/>
            <person name="Lipzen A."/>
            <person name="Labutti K."/>
            <person name="Barry K."/>
            <person name="Miao Y."/>
            <person name="Rahimi M.J."/>
            <person name="Shen Q."/>
            <person name="Grigoriev I.V."/>
            <person name="Kubicek C.P."/>
            <person name="Druzhinina I.S."/>
        </authorList>
    </citation>
    <scope>NUCLEOTIDE SEQUENCE [LARGE SCALE GENOMIC DNA]</scope>
    <source>
        <strain evidence="6">TUCIM 6016</strain>
    </source>
</reference>
<evidence type="ECO:0000313" key="5">
    <source>
        <dbReference type="EMBL" id="PTB68413.1"/>
    </source>
</evidence>
<comment type="subcellular location">
    <subcellularLocation>
        <location evidence="1">Nucleus</location>
    </subcellularLocation>
</comment>
<evidence type="ECO:0000313" key="6">
    <source>
        <dbReference type="Proteomes" id="UP000241546"/>
    </source>
</evidence>
<accession>A0A2T4BGG2</accession>
<keyword evidence="6" id="KW-1185">Reference proteome</keyword>
<dbReference type="InterPro" id="IPR050613">
    <property type="entry name" value="Sec_Metabolite_Reg"/>
</dbReference>
<feature type="region of interest" description="Disordered" evidence="4">
    <location>
        <begin position="1"/>
        <end position="28"/>
    </location>
</feature>
<keyword evidence="2" id="KW-0479">Metal-binding</keyword>
<evidence type="ECO:0000256" key="3">
    <source>
        <dbReference type="ARBA" id="ARBA00023242"/>
    </source>
</evidence>
<dbReference type="PANTHER" id="PTHR31001">
    <property type="entry name" value="UNCHARACTERIZED TRANSCRIPTIONAL REGULATORY PROTEIN"/>
    <property type="match status" value="1"/>
</dbReference>
<proteinExistence type="predicted"/>
<dbReference type="GO" id="GO:0046872">
    <property type="term" value="F:metal ion binding"/>
    <property type="evidence" value="ECO:0007669"/>
    <property type="project" value="UniProtKB-KW"/>
</dbReference>
<dbReference type="OrthoDB" id="435881at2759"/>
<evidence type="ECO:0000256" key="2">
    <source>
        <dbReference type="ARBA" id="ARBA00022723"/>
    </source>
</evidence>
<organism evidence="5 6">
    <name type="scientific">Trichoderma citrinoviride</name>
    <dbReference type="NCBI Taxonomy" id="58853"/>
    <lineage>
        <taxon>Eukaryota</taxon>
        <taxon>Fungi</taxon>
        <taxon>Dikarya</taxon>
        <taxon>Ascomycota</taxon>
        <taxon>Pezizomycotina</taxon>
        <taxon>Sordariomycetes</taxon>
        <taxon>Hypocreomycetidae</taxon>
        <taxon>Hypocreales</taxon>
        <taxon>Hypocreaceae</taxon>
        <taxon>Trichoderma</taxon>
    </lineage>
</organism>
<dbReference type="RefSeq" id="XP_024751733.1">
    <property type="nucleotide sequence ID" value="XM_024894897.1"/>
</dbReference>